<comment type="pathway">
    <text evidence="2">Protein modification; protein ubiquitination.</text>
</comment>
<dbReference type="GO" id="GO:0005737">
    <property type="term" value="C:cytoplasm"/>
    <property type="evidence" value="ECO:0007669"/>
    <property type="project" value="TreeGrafter"/>
</dbReference>
<dbReference type="PANTHER" id="PTHR22996:SF0">
    <property type="entry name" value="RE60872P-RELATED"/>
    <property type="match status" value="1"/>
</dbReference>
<dbReference type="Proteomes" id="UP000008743">
    <property type="component" value="Unassembled WGS sequence"/>
</dbReference>
<dbReference type="STRING" id="595528.A0A0D2X3S7"/>
<keyword evidence="8" id="KW-0833">Ubl conjugation pathway</keyword>
<dbReference type="InterPro" id="IPR013083">
    <property type="entry name" value="Znf_RING/FYVE/PHD"/>
</dbReference>
<evidence type="ECO:0000313" key="15">
    <source>
        <dbReference type="EMBL" id="KJE94829.1"/>
    </source>
</evidence>
<dbReference type="PhylomeDB" id="A0A0D2X3S7"/>
<dbReference type="EMBL" id="KE346368">
    <property type="protein sequence ID" value="KJE94829.1"/>
    <property type="molecule type" value="Genomic_DNA"/>
</dbReference>
<protein>
    <recommendedName>
        <fullName evidence="3">RING-type E3 ubiquitin transferase</fullName>
        <ecNumber evidence="3">2.3.2.27</ecNumber>
    </recommendedName>
</protein>
<dbReference type="Gene3D" id="3.30.40.10">
    <property type="entry name" value="Zinc/RING finger domain, C3HC4 (zinc finger)"/>
    <property type="match status" value="1"/>
</dbReference>
<feature type="region of interest" description="Disordered" evidence="13">
    <location>
        <begin position="233"/>
        <end position="276"/>
    </location>
</feature>
<feature type="region of interest" description="Disordered" evidence="13">
    <location>
        <begin position="484"/>
        <end position="504"/>
    </location>
</feature>
<dbReference type="PROSITE" id="PS50089">
    <property type="entry name" value="ZF_RING_2"/>
    <property type="match status" value="1"/>
</dbReference>
<dbReference type="OrthoDB" id="10014838at2759"/>
<keyword evidence="16" id="KW-1185">Reference proteome</keyword>
<evidence type="ECO:0000256" key="12">
    <source>
        <dbReference type="PROSITE-ProRule" id="PRU00175"/>
    </source>
</evidence>
<dbReference type="RefSeq" id="XP_004346075.1">
    <property type="nucleotide sequence ID" value="XM_004346025.2"/>
</dbReference>
<evidence type="ECO:0000256" key="5">
    <source>
        <dbReference type="ARBA" id="ARBA00022707"/>
    </source>
</evidence>
<reference evidence="16" key="1">
    <citation type="submission" date="2011-02" db="EMBL/GenBank/DDBJ databases">
        <title>The Genome Sequence of Capsaspora owczarzaki ATCC 30864.</title>
        <authorList>
            <person name="Russ C."/>
            <person name="Cuomo C."/>
            <person name="Burger G."/>
            <person name="Gray M.W."/>
            <person name="Holland P.W.H."/>
            <person name="King N."/>
            <person name="Lang F.B.F."/>
            <person name="Roger A.J."/>
            <person name="Ruiz-Trillo I."/>
            <person name="Young S.K."/>
            <person name="Zeng Q."/>
            <person name="Gargeya S."/>
            <person name="Alvarado L."/>
            <person name="Berlin A."/>
            <person name="Chapman S.B."/>
            <person name="Chen Z."/>
            <person name="Freedman E."/>
            <person name="Gellesch M."/>
            <person name="Goldberg J."/>
            <person name="Griggs A."/>
            <person name="Gujja S."/>
            <person name="Heilman E."/>
            <person name="Heiman D."/>
            <person name="Howarth C."/>
            <person name="Mehta T."/>
            <person name="Neiman D."/>
            <person name="Pearson M."/>
            <person name="Roberts A."/>
            <person name="Saif S."/>
            <person name="Shea T."/>
            <person name="Shenoy N."/>
            <person name="Sisk P."/>
            <person name="Stolte C."/>
            <person name="Sykes S."/>
            <person name="White J."/>
            <person name="Yandava C."/>
            <person name="Haas B."/>
            <person name="Nusbaum C."/>
            <person name="Birren B."/>
        </authorList>
    </citation>
    <scope>NUCLEOTIDE SEQUENCE</scope>
    <source>
        <strain evidence="16">ATCC 30864</strain>
    </source>
</reference>
<feature type="compositionally biased region" description="Low complexity" evidence="13">
    <location>
        <begin position="484"/>
        <end position="495"/>
    </location>
</feature>
<keyword evidence="10" id="KW-0449">Lipoprotein</keyword>
<dbReference type="InterPro" id="IPR045195">
    <property type="entry name" value="LOG2-like_mRING_C3HC5"/>
</dbReference>
<accession>A0A0D2X3S7</accession>
<dbReference type="Pfam" id="PF26192">
    <property type="entry name" value="RNF157-like_N"/>
    <property type="match status" value="1"/>
</dbReference>
<keyword evidence="6" id="KW-0479">Metal-binding</keyword>
<dbReference type="Pfam" id="PF13920">
    <property type="entry name" value="zf-C3HC4_3"/>
    <property type="match status" value="1"/>
</dbReference>
<evidence type="ECO:0000256" key="7">
    <source>
        <dbReference type="ARBA" id="ARBA00022771"/>
    </source>
</evidence>
<feature type="compositionally biased region" description="Low complexity" evidence="13">
    <location>
        <begin position="241"/>
        <end position="267"/>
    </location>
</feature>
<feature type="compositionally biased region" description="Low complexity" evidence="13">
    <location>
        <begin position="37"/>
        <end position="46"/>
    </location>
</feature>
<evidence type="ECO:0000256" key="10">
    <source>
        <dbReference type="ARBA" id="ARBA00023288"/>
    </source>
</evidence>
<comment type="catalytic activity">
    <reaction evidence="1">
        <text>S-ubiquitinyl-[E2 ubiquitin-conjugating enzyme]-L-cysteine + [acceptor protein]-L-lysine = [E2 ubiquitin-conjugating enzyme]-L-cysteine + N(6)-ubiquitinyl-[acceptor protein]-L-lysine.</text>
        <dbReference type="EC" id="2.3.2.27"/>
    </reaction>
</comment>
<dbReference type="InterPro" id="IPR058981">
    <property type="entry name" value="MGRN1/RNF157-like_N"/>
</dbReference>
<dbReference type="GO" id="GO:0061630">
    <property type="term" value="F:ubiquitin protein ligase activity"/>
    <property type="evidence" value="ECO:0007669"/>
    <property type="project" value="UniProtKB-EC"/>
</dbReference>
<dbReference type="SUPFAM" id="SSF57850">
    <property type="entry name" value="RING/U-box"/>
    <property type="match status" value="1"/>
</dbReference>
<evidence type="ECO:0000256" key="3">
    <source>
        <dbReference type="ARBA" id="ARBA00012483"/>
    </source>
</evidence>
<dbReference type="EC" id="2.3.2.27" evidence="3"/>
<dbReference type="CDD" id="cd16789">
    <property type="entry name" value="mRING-HC-C3HC5_MGRN1-like"/>
    <property type="match status" value="1"/>
</dbReference>
<dbReference type="eggNOG" id="KOG4265">
    <property type="taxonomic scope" value="Eukaryota"/>
</dbReference>
<feature type="region of interest" description="Disordered" evidence="13">
    <location>
        <begin position="27"/>
        <end position="46"/>
    </location>
</feature>
<dbReference type="GO" id="GO:0016567">
    <property type="term" value="P:protein ubiquitination"/>
    <property type="evidence" value="ECO:0007669"/>
    <property type="project" value="TreeGrafter"/>
</dbReference>
<keyword evidence="9" id="KW-0862">Zinc</keyword>
<evidence type="ECO:0000256" key="9">
    <source>
        <dbReference type="ARBA" id="ARBA00022833"/>
    </source>
</evidence>
<name>A0A0D2X3S7_CAPO3</name>
<evidence type="ECO:0000256" key="13">
    <source>
        <dbReference type="SAM" id="MobiDB-lite"/>
    </source>
</evidence>
<feature type="domain" description="RING-type" evidence="14">
    <location>
        <begin position="342"/>
        <end position="381"/>
    </location>
</feature>
<keyword evidence="4" id="KW-0808">Transferase</keyword>
<keyword evidence="5" id="KW-0519">Myristate</keyword>
<dbReference type="GO" id="GO:0008270">
    <property type="term" value="F:zinc ion binding"/>
    <property type="evidence" value="ECO:0007669"/>
    <property type="project" value="UniProtKB-KW"/>
</dbReference>
<evidence type="ECO:0000313" key="16">
    <source>
        <dbReference type="Proteomes" id="UP000008743"/>
    </source>
</evidence>
<feature type="compositionally biased region" description="Polar residues" evidence="13">
    <location>
        <begin position="557"/>
        <end position="571"/>
    </location>
</feature>
<gene>
    <name evidence="15" type="ORF">CAOG_005402</name>
</gene>
<dbReference type="InParanoid" id="A0A0D2X3S7"/>
<keyword evidence="7 12" id="KW-0863">Zinc-finger</keyword>
<dbReference type="PANTHER" id="PTHR22996">
    <property type="entry name" value="MAHOGUNIN"/>
    <property type="match status" value="1"/>
</dbReference>
<evidence type="ECO:0000256" key="8">
    <source>
        <dbReference type="ARBA" id="ARBA00022786"/>
    </source>
</evidence>
<organism evidence="15 16">
    <name type="scientific">Capsaspora owczarzaki (strain ATCC 30864)</name>
    <dbReference type="NCBI Taxonomy" id="595528"/>
    <lineage>
        <taxon>Eukaryota</taxon>
        <taxon>Filasterea</taxon>
        <taxon>Capsaspora</taxon>
    </lineage>
</organism>
<feature type="region of interest" description="Disordered" evidence="13">
    <location>
        <begin position="557"/>
        <end position="589"/>
    </location>
</feature>
<evidence type="ECO:0000256" key="6">
    <source>
        <dbReference type="ARBA" id="ARBA00022723"/>
    </source>
</evidence>
<sequence>MGSAFSTGRGSDAGDAEHSADIAMHSRDTGAGATSPAGGDAAAVLGDDGGRQRAVAYRYPPSNGMYFGSQFSMGGQRFAALEPEAYLFGNLNDLNFLTTSHLGALYHQPPVNMRHTTTIRSHVNLRKDSLKLVKTPDAQPGRYSIEFMFDSDSDCFVTIHLFAKEFCDAKGVVTFKSASPEHTSPSFFYPKGLDQQFQHSEFVIDLASANPDFLSLSEDYSRYPLVVQLEVPSPPATLPQSPDSARDASTSASASASQPSSSHASPSEIQRTSKTQSQATIASFDVAADATNFSIKPLKQKVVVDGIAYMMQEVYGIEQKTSNQPSASATNEESALSGNTECVVCMADSRDTVVLPCRHLCLCNPCAEVLRYQSNKCPICRAPFHSLLQIRVAQLVPNQRREGEEETEDMELVSGVRLRSVPIVEALEASTSGMMIDGGVRPGISANSIPAATSDSTAAPAAAPPVVPTAAAAAAAAVAATTTSTPALPSPSAASKLPETPPPTAAVVANEAEPAVLIVRVDDSKKATETPNSQLASRESLDSVVGELTVTVGNDSEASFSHPLQSSQQQHADMPPTPQTAAASAEDAEGSGSRILAFASNAMNRFSRLFQGDDHQETFV</sequence>
<proteinExistence type="inferred from homology"/>
<evidence type="ECO:0000259" key="14">
    <source>
        <dbReference type="PROSITE" id="PS50089"/>
    </source>
</evidence>
<dbReference type="InterPro" id="IPR045194">
    <property type="entry name" value="MGRN1/RNF157-like"/>
</dbReference>
<evidence type="ECO:0000256" key="1">
    <source>
        <dbReference type="ARBA" id="ARBA00000900"/>
    </source>
</evidence>
<dbReference type="AlphaFoldDB" id="A0A0D2X3S7"/>
<evidence type="ECO:0000256" key="2">
    <source>
        <dbReference type="ARBA" id="ARBA00004906"/>
    </source>
</evidence>
<dbReference type="InterPro" id="IPR001841">
    <property type="entry name" value="Znf_RING"/>
</dbReference>
<evidence type="ECO:0000256" key="4">
    <source>
        <dbReference type="ARBA" id="ARBA00022679"/>
    </source>
</evidence>
<dbReference type="SMART" id="SM00184">
    <property type="entry name" value="RING"/>
    <property type="match status" value="1"/>
</dbReference>
<comment type="similarity">
    <text evidence="11">Belongs to the RING-type zinc finger family. LOG2 subfamily.</text>
</comment>
<evidence type="ECO:0000256" key="11">
    <source>
        <dbReference type="ARBA" id="ARBA00025721"/>
    </source>
</evidence>